<dbReference type="Pfam" id="PF00226">
    <property type="entry name" value="DnaJ"/>
    <property type="match status" value="1"/>
</dbReference>
<dbReference type="GO" id="GO:0017183">
    <property type="term" value="P:protein histidyl modification to diphthamide"/>
    <property type="evidence" value="ECO:0007669"/>
    <property type="project" value="UniProtKB-UniPathway"/>
</dbReference>
<protein>
    <recommendedName>
        <fullName evidence="3">Diphthamide biosynthesis protein 4</fullName>
    </recommendedName>
</protein>
<dbReference type="EMBL" id="QEAO01000009">
    <property type="protein sequence ID" value="TPX35284.1"/>
    <property type="molecule type" value="Genomic_DNA"/>
</dbReference>
<evidence type="ECO:0000259" key="8">
    <source>
        <dbReference type="PROSITE" id="PS51074"/>
    </source>
</evidence>
<evidence type="ECO:0000256" key="2">
    <source>
        <dbReference type="ARBA" id="ARBA00006169"/>
    </source>
</evidence>
<dbReference type="InterPro" id="IPR007872">
    <property type="entry name" value="DPH_MB_dom"/>
</dbReference>
<dbReference type="Gene3D" id="3.10.660.10">
    <property type="entry name" value="DPH Zinc finger"/>
    <property type="match status" value="1"/>
</dbReference>
<keyword evidence="5" id="KW-0862">Zinc</keyword>
<evidence type="ECO:0000256" key="5">
    <source>
        <dbReference type="ARBA" id="ARBA00022833"/>
    </source>
</evidence>
<sequence length="135" mass="15309">MYYNVLNVKPSTATDDIRKEYLKLVLQHHPDKQSANSNNDASNSEFQKIVLAWETLSDPVKRAQYDANLQEQSRQRAAIHEQVRADDMTFDAESGIYSYACRCGGSYQVYEEDLADGPVEAPCSNCSLHIEVFLQ</sequence>
<dbReference type="SMART" id="SM00271">
    <property type="entry name" value="DnaJ"/>
    <property type="match status" value="1"/>
</dbReference>
<dbReference type="PANTHER" id="PTHR45255">
    <property type="entry name" value="DNAJ HOMOLOG SUBFAMILY C MEMBER 24"/>
    <property type="match status" value="1"/>
</dbReference>
<dbReference type="PROSITE" id="PS50076">
    <property type="entry name" value="DNAJ_2"/>
    <property type="match status" value="1"/>
</dbReference>
<dbReference type="InterPro" id="IPR036869">
    <property type="entry name" value="J_dom_sf"/>
</dbReference>
<dbReference type="GeneID" id="42003518"/>
<dbReference type="RefSeq" id="XP_031025811.1">
    <property type="nucleotide sequence ID" value="XM_031168221.1"/>
</dbReference>
<dbReference type="PROSITE" id="PS51074">
    <property type="entry name" value="DPH_MB"/>
    <property type="match status" value="1"/>
</dbReference>
<evidence type="ECO:0000259" key="7">
    <source>
        <dbReference type="PROSITE" id="PS50076"/>
    </source>
</evidence>
<dbReference type="Pfam" id="PF05207">
    <property type="entry name" value="Zn_ribbon_CSL"/>
    <property type="match status" value="1"/>
</dbReference>
<name>A0A507CBF4_9FUNG</name>
<dbReference type="AlphaFoldDB" id="A0A507CBF4"/>
<gene>
    <name evidence="9" type="ORF">SmJEL517_g02293</name>
</gene>
<dbReference type="UniPathway" id="UPA00559"/>
<dbReference type="STRING" id="1806994.A0A507CBF4"/>
<comment type="function">
    <text evidence="1">Required for the first step of diphthamide biosynthesis, the transfer of 3-amino-3-carboxypropyl from S-adenosyl-L-methionine to a histidine residue. Diphthamide is a post-translational modification of histidine which occurs in elongation factor 2.</text>
</comment>
<accession>A0A507CBF4</accession>
<dbReference type="CDD" id="cd06257">
    <property type="entry name" value="DnaJ"/>
    <property type="match status" value="1"/>
</dbReference>
<evidence type="ECO:0000256" key="3">
    <source>
        <dbReference type="ARBA" id="ARBA00021797"/>
    </source>
</evidence>
<dbReference type="SUPFAM" id="SSF46565">
    <property type="entry name" value="Chaperone J-domain"/>
    <property type="match status" value="1"/>
</dbReference>
<dbReference type="GO" id="GO:0008198">
    <property type="term" value="F:ferrous iron binding"/>
    <property type="evidence" value="ECO:0007669"/>
    <property type="project" value="TreeGrafter"/>
</dbReference>
<keyword evidence="6" id="KW-0408">Iron</keyword>
<dbReference type="PROSITE" id="PS00636">
    <property type="entry name" value="DNAJ_1"/>
    <property type="match status" value="1"/>
</dbReference>
<keyword evidence="4" id="KW-0479">Metal-binding</keyword>
<dbReference type="OrthoDB" id="445556at2759"/>
<evidence type="ECO:0000256" key="6">
    <source>
        <dbReference type="ARBA" id="ARBA00023004"/>
    </source>
</evidence>
<dbReference type="PANTHER" id="PTHR45255:SF1">
    <property type="entry name" value="DNAJ HOMOLOG SUBFAMILY C MEMBER 24"/>
    <property type="match status" value="1"/>
</dbReference>
<evidence type="ECO:0000256" key="1">
    <source>
        <dbReference type="ARBA" id="ARBA00003474"/>
    </source>
</evidence>
<dbReference type="Proteomes" id="UP000319731">
    <property type="component" value="Unassembled WGS sequence"/>
</dbReference>
<feature type="domain" description="DPH-type MB" evidence="8">
    <location>
        <begin position="79"/>
        <end position="135"/>
    </location>
</feature>
<reference evidence="9 10" key="1">
    <citation type="journal article" date="2019" name="Sci. Rep.">
        <title>Comparative genomics of chytrid fungi reveal insights into the obligate biotrophic and pathogenic lifestyle of Synchytrium endobioticum.</title>
        <authorList>
            <person name="van de Vossenberg B.T.L.H."/>
            <person name="Warris S."/>
            <person name="Nguyen H.D.T."/>
            <person name="van Gent-Pelzer M.P.E."/>
            <person name="Joly D.L."/>
            <person name="van de Geest H.C."/>
            <person name="Bonants P.J.M."/>
            <person name="Smith D.S."/>
            <person name="Levesque C.A."/>
            <person name="van der Lee T.A.J."/>
        </authorList>
    </citation>
    <scope>NUCLEOTIDE SEQUENCE [LARGE SCALE GENOMIC DNA]</scope>
    <source>
        <strain evidence="9 10">JEL517</strain>
    </source>
</reference>
<feature type="domain" description="J" evidence="7">
    <location>
        <begin position="1"/>
        <end position="69"/>
    </location>
</feature>
<comment type="caution">
    <text evidence="9">The sequence shown here is derived from an EMBL/GenBank/DDBJ whole genome shotgun (WGS) entry which is preliminary data.</text>
</comment>
<dbReference type="InterPro" id="IPR001623">
    <property type="entry name" value="DnaJ_domain"/>
</dbReference>
<dbReference type="GO" id="GO:0001671">
    <property type="term" value="F:ATPase activator activity"/>
    <property type="evidence" value="ECO:0007669"/>
    <property type="project" value="TreeGrafter"/>
</dbReference>
<evidence type="ECO:0000313" key="10">
    <source>
        <dbReference type="Proteomes" id="UP000319731"/>
    </source>
</evidence>
<comment type="similarity">
    <text evidence="2">Belongs to the DPH4 family.</text>
</comment>
<dbReference type="InterPro" id="IPR018253">
    <property type="entry name" value="DnaJ_domain_CS"/>
</dbReference>
<evidence type="ECO:0000256" key="4">
    <source>
        <dbReference type="ARBA" id="ARBA00022723"/>
    </source>
</evidence>
<organism evidence="9 10">
    <name type="scientific">Synchytrium microbalum</name>
    <dbReference type="NCBI Taxonomy" id="1806994"/>
    <lineage>
        <taxon>Eukaryota</taxon>
        <taxon>Fungi</taxon>
        <taxon>Fungi incertae sedis</taxon>
        <taxon>Chytridiomycota</taxon>
        <taxon>Chytridiomycota incertae sedis</taxon>
        <taxon>Chytridiomycetes</taxon>
        <taxon>Synchytriales</taxon>
        <taxon>Synchytriaceae</taxon>
        <taxon>Synchytrium</taxon>
    </lineage>
</organism>
<evidence type="ECO:0000313" key="9">
    <source>
        <dbReference type="EMBL" id="TPX35284.1"/>
    </source>
</evidence>
<dbReference type="PRINTS" id="PR00625">
    <property type="entry name" value="JDOMAIN"/>
</dbReference>
<dbReference type="Gene3D" id="1.10.287.110">
    <property type="entry name" value="DnaJ domain"/>
    <property type="match status" value="1"/>
</dbReference>
<proteinExistence type="inferred from homology"/>
<dbReference type="InterPro" id="IPR036671">
    <property type="entry name" value="DPH_MB_sf"/>
</dbReference>
<keyword evidence="10" id="KW-1185">Reference proteome</keyword>